<organism evidence="2">
    <name type="scientific">marine sediment metagenome</name>
    <dbReference type="NCBI Taxonomy" id="412755"/>
    <lineage>
        <taxon>unclassified sequences</taxon>
        <taxon>metagenomes</taxon>
        <taxon>ecological metagenomes</taxon>
    </lineage>
</organism>
<feature type="domain" description="TonB-dependent receptor plug" evidence="1">
    <location>
        <begin position="114"/>
        <end position="229"/>
    </location>
</feature>
<dbReference type="Gene3D" id="2.60.40.1120">
    <property type="entry name" value="Carboxypeptidase-like, regulatory domain"/>
    <property type="match status" value="1"/>
</dbReference>
<sequence>MKKIIFKNLIFLGALLCFGLTRAQTVTGNVSDGSGPLAGANVLVKGTTDGTQTDFDGNYTLTNVDDNATLVFSYIGFETLEIPVDGQSEISVELGENASELDEVVLIGYGSQRKSDLTGAVGQVSEDELQERSVQSLNQGLAGRVAGVQVNTTSGRPGGKTNVRIRGFSSINSSNNPLYVVDGVQLPQGNLDQYSSAIDFLNPNDVVSIEVLKDASSTAIYGARGANGVILVTTKRGQAGEGRVSYS</sequence>
<protein>
    <recommendedName>
        <fullName evidence="1">TonB-dependent receptor plug domain-containing protein</fullName>
    </recommendedName>
</protein>
<dbReference type="PROSITE" id="PS52016">
    <property type="entry name" value="TONB_DEPENDENT_REC_3"/>
    <property type="match status" value="1"/>
</dbReference>
<name>A0A0F9JVS3_9ZZZZ</name>
<comment type="caution">
    <text evidence="2">The sequence shown here is derived from an EMBL/GenBank/DDBJ whole genome shotgun (WGS) entry which is preliminary data.</text>
</comment>
<dbReference type="InterPro" id="IPR039426">
    <property type="entry name" value="TonB-dep_rcpt-like"/>
</dbReference>
<dbReference type="Pfam" id="PF07715">
    <property type="entry name" value="Plug"/>
    <property type="match status" value="1"/>
</dbReference>
<dbReference type="NCBIfam" id="TIGR04057">
    <property type="entry name" value="SusC_RagA_signa"/>
    <property type="match status" value="1"/>
</dbReference>
<dbReference type="SUPFAM" id="SSF49464">
    <property type="entry name" value="Carboxypeptidase regulatory domain-like"/>
    <property type="match status" value="1"/>
</dbReference>
<dbReference type="AlphaFoldDB" id="A0A0F9JVS3"/>
<evidence type="ECO:0000259" key="1">
    <source>
        <dbReference type="Pfam" id="PF07715"/>
    </source>
</evidence>
<dbReference type="EMBL" id="LAZR01016783">
    <property type="protein sequence ID" value="KKM03033.1"/>
    <property type="molecule type" value="Genomic_DNA"/>
</dbReference>
<dbReference type="Gene3D" id="2.170.130.10">
    <property type="entry name" value="TonB-dependent receptor, plug domain"/>
    <property type="match status" value="1"/>
</dbReference>
<dbReference type="Pfam" id="PF13715">
    <property type="entry name" value="CarbopepD_reg_2"/>
    <property type="match status" value="1"/>
</dbReference>
<feature type="non-terminal residue" evidence="2">
    <location>
        <position position="247"/>
    </location>
</feature>
<dbReference type="InterPro" id="IPR012910">
    <property type="entry name" value="Plug_dom"/>
</dbReference>
<dbReference type="SUPFAM" id="SSF56935">
    <property type="entry name" value="Porins"/>
    <property type="match status" value="1"/>
</dbReference>
<evidence type="ECO:0000313" key="2">
    <source>
        <dbReference type="EMBL" id="KKM03033.1"/>
    </source>
</evidence>
<gene>
    <name evidence="2" type="ORF">LCGC14_1778490</name>
</gene>
<dbReference type="InterPro" id="IPR037066">
    <property type="entry name" value="Plug_dom_sf"/>
</dbReference>
<proteinExistence type="predicted"/>
<dbReference type="FunFam" id="2.170.130.10:FF:000008">
    <property type="entry name" value="SusC/RagA family TonB-linked outer membrane protein"/>
    <property type="match status" value="1"/>
</dbReference>
<dbReference type="InterPro" id="IPR023997">
    <property type="entry name" value="TonB-dep_OMP_SusC/RagA_CS"/>
</dbReference>
<dbReference type="InterPro" id="IPR008969">
    <property type="entry name" value="CarboxyPept-like_regulatory"/>
</dbReference>
<accession>A0A0F9JVS3</accession>
<reference evidence="2" key="1">
    <citation type="journal article" date="2015" name="Nature">
        <title>Complex archaea that bridge the gap between prokaryotes and eukaryotes.</title>
        <authorList>
            <person name="Spang A."/>
            <person name="Saw J.H."/>
            <person name="Jorgensen S.L."/>
            <person name="Zaremba-Niedzwiedzka K."/>
            <person name="Martijn J."/>
            <person name="Lind A.E."/>
            <person name="van Eijk R."/>
            <person name="Schleper C."/>
            <person name="Guy L."/>
            <person name="Ettema T.J."/>
        </authorList>
    </citation>
    <scope>NUCLEOTIDE SEQUENCE</scope>
</reference>